<keyword evidence="3" id="KW-1185">Reference proteome</keyword>
<dbReference type="AlphaFoldDB" id="A0A016VJ98"/>
<sequence length="76" mass="8096">MNGLTIVLAALVLGVFSADRKCTTDKDCLAGHKCNGQICAARTECPMRGLPIAKPGCKVVEYLNDMNCPMPKVVCP</sequence>
<keyword evidence="1" id="KW-0732">Signal</keyword>
<accession>A0A016VJ98</accession>
<reference evidence="3" key="1">
    <citation type="journal article" date="2015" name="Nat. Genet.">
        <title>The genome and transcriptome of the zoonotic hookworm Ancylostoma ceylanicum identify infection-specific gene families.</title>
        <authorList>
            <person name="Schwarz E.M."/>
            <person name="Hu Y."/>
            <person name="Antoshechkin I."/>
            <person name="Miller M.M."/>
            <person name="Sternberg P.W."/>
            <person name="Aroian R.V."/>
        </authorList>
    </citation>
    <scope>NUCLEOTIDE SEQUENCE</scope>
    <source>
        <strain evidence="3">HY135</strain>
    </source>
</reference>
<evidence type="ECO:0000313" key="3">
    <source>
        <dbReference type="Proteomes" id="UP000024635"/>
    </source>
</evidence>
<feature type="signal peptide" evidence="1">
    <location>
        <begin position="1"/>
        <end position="18"/>
    </location>
</feature>
<organism evidence="2 3">
    <name type="scientific">Ancylostoma ceylanicum</name>
    <dbReference type="NCBI Taxonomy" id="53326"/>
    <lineage>
        <taxon>Eukaryota</taxon>
        <taxon>Metazoa</taxon>
        <taxon>Ecdysozoa</taxon>
        <taxon>Nematoda</taxon>
        <taxon>Chromadorea</taxon>
        <taxon>Rhabditida</taxon>
        <taxon>Rhabditina</taxon>
        <taxon>Rhabditomorpha</taxon>
        <taxon>Strongyloidea</taxon>
        <taxon>Ancylostomatidae</taxon>
        <taxon>Ancylostomatinae</taxon>
        <taxon>Ancylostoma</taxon>
    </lineage>
</organism>
<gene>
    <name evidence="2" type="primary">Acey_s0010.g993</name>
    <name evidence="2" type="ORF">Y032_0010g993</name>
</gene>
<evidence type="ECO:0000313" key="2">
    <source>
        <dbReference type="EMBL" id="EYC26843.1"/>
    </source>
</evidence>
<evidence type="ECO:0000256" key="1">
    <source>
        <dbReference type="SAM" id="SignalP"/>
    </source>
</evidence>
<name>A0A016VJ98_9BILA</name>
<protein>
    <submittedName>
        <fullName evidence="2">Uncharacterized protein</fullName>
    </submittedName>
</protein>
<dbReference type="EMBL" id="JARK01001346">
    <property type="protein sequence ID" value="EYC26843.1"/>
    <property type="molecule type" value="Genomic_DNA"/>
</dbReference>
<comment type="caution">
    <text evidence="2">The sequence shown here is derived from an EMBL/GenBank/DDBJ whole genome shotgun (WGS) entry which is preliminary data.</text>
</comment>
<feature type="chain" id="PRO_5001490198" evidence="1">
    <location>
        <begin position="19"/>
        <end position="76"/>
    </location>
</feature>
<dbReference type="Proteomes" id="UP000024635">
    <property type="component" value="Unassembled WGS sequence"/>
</dbReference>
<dbReference type="OrthoDB" id="6419074at2759"/>
<proteinExistence type="predicted"/>